<dbReference type="Proteomes" id="UP000276133">
    <property type="component" value="Unassembled WGS sequence"/>
</dbReference>
<reference evidence="10 11" key="1">
    <citation type="journal article" date="2018" name="Sci. Rep.">
        <title>Genomic signatures of local adaptation to the degree of environmental predictability in rotifers.</title>
        <authorList>
            <person name="Franch-Gras L."/>
            <person name="Hahn C."/>
            <person name="Garcia-Roger E.M."/>
            <person name="Carmona M.J."/>
            <person name="Serra M."/>
            <person name="Gomez A."/>
        </authorList>
    </citation>
    <scope>NUCLEOTIDE SEQUENCE [LARGE SCALE GENOMIC DNA]</scope>
    <source>
        <strain evidence="10">HYR1</strain>
    </source>
</reference>
<dbReference type="Gene3D" id="2.10.60.10">
    <property type="entry name" value="CD59"/>
    <property type="match status" value="5"/>
</dbReference>
<dbReference type="SMART" id="SM00134">
    <property type="entry name" value="LU"/>
    <property type="match status" value="5"/>
</dbReference>
<feature type="domain" description="UPAR/Ly6" evidence="9">
    <location>
        <begin position="25"/>
        <end position="104"/>
    </location>
</feature>
<accession>A0A3M7T3T7</accession>
<evidence type="ECO:0000256" key="7">
    <source>
        <dbReference type="ARBA" id="ARBA00023180"/>
    </source>
</evidence>
<dbReference type="GO" id="GO:0005886">
    <property type="term" value="C:plasma membrane"/>
    <property type="evidence" value="ECO:0007669"/>
    <property type="project" value="UniProtKB-SubCell"/>
</dbReference>
<organism evidence="10 11">
    <name type="scientific">Brachionus plicatilis</name>
    <name type="common">Marine rotifer</name>
    <name type="synonym">Brachionus muelleri</name>
    <dbReference type="NCBI Taxonomy" id="10195"/>
    <lineage>
        <taxon>Eukaryota</taxon>
        <taxon>Metazoa</taxon>
        <taxon>Spiralia</taxon>
        <taxon>Gnathifera</taxon>
        <taxon>Rotifera</taxon>
        <taxon>Eurotatoria</taxon>
        <taxon>Monogononta</taxon>
        <taxon>Pseudotrocha</taxon>
        <taxon>Ploima</taxon>
        <taxon>Brachionidae</taxon>
        <taxon>Brachionus</taxon>
    </lineage>
</organism>
<dbReference type="OrthoDB" id="10002433at2759"/>
<evidence type="ECO:0000313" key="11">
    <source>
        <dbReference type="Proteomes" id="UP000276133"/>
    </source>
</evidence>
<proteinExistence type="predicted"/>
<evidence type="ECO:0000259" key="9">
    <source>
        <dbReference type="SMART" id="SM00134"/>
    </source>
</evidence>
<feature type="chain" id="PRO_5017926125" description="UPAR/Ly6 domain-containing protein" evidence="8">
    <location>
        <begin position="25"/>
        <end position="433"/>
    </location>
</feature>
<feature type="domain" description="UPAR/Ly6" evidence="9">
    <location>
        <begin position="268"/>
        <end position="345"/>
    </location>
</feature>
<dbReference type="InterPro" id="IPR050918">
    <property type="entry name" value="CNF-like_PLA2_Inhibitor"/>
</dbReference>
<keyword evidence="5 8" id="KW-0732">Signal</keyword>
<dbReference type="AlphaFoldDB" id="A0A3M7T3T7"/>
<dbReference type="InterPro" id="IPR045860">
    <property type="entry name" value="Snake_toxin-like_sf"/>
</dbReference>
<evidence type="ECO:0000256" key="4">
    <source>
        <dbReference type="ARBA" id="ARBA00022525"/>
    </source>
</evidence>
<keyword evidence="4" id="KW-0964">Secreted</keyword>
<dbReference type="SUPFAM" id="SSF57302">
    <property type="entry name" value="Snake toxin-like"/>
    <property type="match status" value="5"/>
</dbReference>
<keyword evidence="3" id="KW-1003">Cell membrane</keyword>
<dbReference type="PANTHER" id="PTHR20914">
    <property type="entry name" value="LY6/PLAUR DOMAIN-CONTAINING PROTEIN 8"/>
    <property type="match status" value="1"/>
</dbReference>
<feature type="domain" description="UPAR/Ly6" evidence="9">
    <location>
        <begin position="185"/>
        <end position="266"/>
    </location>
</feature>
<name>A0A3M7T3T7_BRAPC</name>
<feature type="domain" description="UPAR/Ly6" evidence="9">
    <location>
        <begin position="105"/>
        <end position="184"/>
    </location>
</feature>
<evidence type="ECO:0000313" key="10">
    <source>
        <dbReference type="EMBL" id="RNA42694.1"/>
    </source>
</evidence>
<sequence>MKSFLELLFLTVIIQGFLLYQTNSLKCYDCLSCPSSNEGSLVTCPDDSNSFCMNAILSNGDKQSFTKRCSSNCTERNNGFGLEIKCCSTDGCNKQSTTPTPTNSLQCYECDSCDESNQGSLVTCPNDSNSFCMNDILSYADKQSFTKRCSSDCTESKTETGFQTTCCSTDGCNKHSTTPTPTKSLQCYECDSCDESNQGSLVTCPTGSNSYCGKTIVSAGSIQSITKKCLNICTELNTGSGLQTTCCSTDGCNKHLTTPTPTKSLQCYECDSCDESNQGSLITCPTGSNIYCMNYILSSGGKKSITKRCSSICSESNNEYGLEVECCSTDGCNKHLKSPATTTNNSLKCYECDSCTGTNQGALVTCPSESNSFCMSTIYSTLGIKIVTKKCSSSCIQANTGTILGTGFQTKCCSIDGCNKSNISLQLKSEYLI</sequence>
<dbReference type="PANTHER" id="PTHR20914:SF9">
    <property type="entry name" value="COILED, ISOFORM A"/>
    <property type="match status" value="1"/>
</dbReference>
<evidence type="ECO:0000256" key="1">
    <source>
        <dbReference type="ARBA" id="ARBA00004236"/>
    </source>
</evidence>
<keyword evidence="6" id="KW-0472">Membrane</keyword>
<dbReference type="InterPro" id="IPR035076">
    <property type="entry name" value="Toxin/TOLIP"/>
</dbReference>
<evidence type="ECO:0000256" key="6">
    <source>
        <dbReference type="ARBA" id="ARBA00023136"/>
    </source>
</evidence>
<evidence type="ECO:0000256" key="8">
    <source>
        <dbReference type="SAM" id="SignalP"/>
    </source>
</evidence>
<dbReference type="InterPro" id="IPR016054">
    <property type="entry name" value="LY6_UPA_recep-like"/>
</dbReference>
<dbReference type="Pfam" id="PF00087">
    <property type="entry name" value="Toxin_TOLIP"/>
    <property type="match status" value="5"/>
</dbReference>
<dbReference type="EMBL" id="REGN01000326">
    <property type="protein sequence ID" value="RNA42694.1"/>
    <property type="molecule type" value="Genomic_DNA"/>
</dbReference>
<gene>
    <name evidence="10" type="ORF">BpHYR1_004417</name>
</gene>
<dbReference type="GO" id="GO:0005576">
    <property type="term" value="C:extracellular region"/>
    <property type="evidence" value="ECO:0007669"/>
    <property type="project" value="UniProtKB-SubCell"/>
</dbReference>
<feature type="domain" description="UPAR/Ly6" evidence="9">
    <location>
        <begin position="350"/>
        <end position="428"/>
    </location>
</feature>
<evidence type="ECO:0000256" key="3">
    <source>
        <dbReference type="ARBA" id="ARBA00022475"/>
    </source>
</evidence>
<comment type="caution">
    <text evidence="10">The sequence shown here is derived from an EMBL/GenBank/DDBJ whole genome shotgun (WGS) entry which is preliminary data.</text>
</comment>
<comment type="subcellular location">
    <subcellularLocation>
        <location evidence="1">Cell membrane</location>
    </subcellularLocation>
    <subcellularLocation>
        <location evidence="2">Secreted</location>
    </subcellularLocation>
</comment>
<evidence type="ECO:0000256" key="5">
    <source>
        <dbReference type="ARBA" id="ARBA00022729"/>
    </source>
</evidence>
<keyword evidence="7" id="KW-0325">Glycoprotein</keyword>
<keyword evidence="11" id="KW-1185">Reference proteome</keyword>
<feature type="signal peptide" evidence="8">
    <location>
        <begin position="1"/>
        <end position="24"/>
    </location>
</feature>
<protein>
    <recommendedName>
        <fullName evidence="9">UPAR/Ly6 domain-containing protein</fullName>
    </recommendedName>
</protein>
<evidence type="ECO:0000256" key="2">
    <source>
        <dbReference type="ARBA" id="ARBA00004613"/>
    </source>
</evidence>